<evidence type="ECO:0008006" key="6">
    <source>
        <dbReference type="Google" id="ProtNLM"/>
    </source>
</evidence>
<dbReference type="PANTHER" id="PTHR28623:SF1">
    <property type="entry name" value="PROTEIN FAM118B"/>
    <property type="match status" value="1"/>
</dbReference>
<evidence type="ECO:0000256" key="3">
    <source>
        <dbReference type="SAM" id="MobiDB-lite"/>
    </source>
</evidence>
<gene>
    <name evidence="4" type="ORF">MPUL_40160</name>
</gene>
<evidence type="ECO:0000313" key="5">
    <source>
        <dbReference type="Proteomes" id="UP000467252"/>
    </source>
</evidence>
<dbReference type="RefSeq" id="WP_163903256.1">
    <property type="nucleotide sequence ID" value="NZ_AP022599.1"/>
</dbReference>
<dbReference type="Pfam" id="PF13289">
    <property type="entry name" value="SIR2_2"/>
    <property type="match status" value="1"/>
</dbReference>
<sequence>MSYNRAVTIEGIVAAIKGNRLVVVCGAGTTAATMPSSRFRDWRSLLEHGIETVVQTGIDEAEWAEVNRRQIEIARRPSDYASVAQNIASRLGKRGFSNWLYETVGSLAEPERPELIQAIASLGMPIATTNYDVLIERVANRDRVTWREYDNMQRALNGAINAVMHLHGCYLDPDTVVFGSESYGAIVENRSAQSIQWLMAGGKSILFVGASGTLEDPNLGRLIARIDEDIPNSGNEHYLLCRNSERDTLTEQYRETPITVVPFESDNYADLPEFITRIGSAAGRTPALITRQSYHRAARDALLQRVQSESIVAIDDANTITDLDKLIVRPVLLSAPHEKILSSIDQYEAGKKDIRLDPAKDAREEKLVLVVGEEISGITTALEWLIMTRTNDEISTVPVLVDYRELPSGVRGLDRLIRRNLAESCGIPPHEPLEGIILGVDDIVPRPGNRTFDRFIEDLKADWIQGCFLSCSLGAEAELITALENAGLTPAVRYMGRMTKRDVRALVRLAVDDDRAEVMLEKVQQTLNVEGLPRTAWNIALLLDVFIKTSLTIQAVTPVTLLDQFVSSLLGREIFEDSRFSIDARDREAILSALASLYARNKAGALAEDDVVRFLTELFEEYGWNESPTAMLESLKARHILTTRRSDPKNIVRFAQSSYLYLFAAKQAKEDPPFKEELIDDGLFYSKIITHYASLVRNDQGVLERVHALVDREECSDERSASIFGPARTSGTDHPLGLDSVVAAVTSAETEPLDDDESGAHAGQSDSDDEEETDDDLNYVIENAVVRSSEPFPARSMRDAPHIQKALRALSLVSNVLRDSELVRNMPLKVKTLKKTVHLWADMVYLFEQDDDFQDFMSDLADELAQDDERSEKQIADAKAKMQAQFPLFFCLTAMAGSLSSKKLEVAIQQAFDDLIEECPKAAIMAALLSLTVESSDWPSQFARAAEKFHETPAVFDVMFSLARSQYVNERMTAEQRTDAERFFRIILERGGYNVGRFMERLRVDRARATAASKALGR</sequence>
<feature type="region of interest" description="Disordered" evidence="3">
    <location>
        <begin position="748"/>
        <end position="774"/>
    </location>
</feature>
<organism evidence="4 5">
    <name type="scientific">Mycolicibacterium pulveris</name>
    <name type="common">Mycobacterium pulveris</name>
    <dbReference type="NCBI Taxonomy" id="36813"/>
    <lineage>
        <taxon>Bacteria</taxon>
        <taxon>Bacillati</taxon>
        <taxon>Actinomycetota</taxon>
        <taxon>Actinomycetes</taxon>
        <taxon>Mycobacteriales</taxon>
        <taxon>Mycobacteriaceae</taxon>
        <taxon>Mycolicibacterium</taxon>
    </lineage>
</organism>
<keyword evidence="2" id="KW-0007">Acetylation</keyword>
<evidence type="ECO:0000256" key="2">
    <source>
        <dbReference type="ARBA" id="ARBA00022990"/>
    </source>
</evidence>
<keyword evidence="1" id="KW-0597">Phosphoprotein</keyword>
<dbReference type="PANTHER" id="PTHR28623">
    <property type="entry name" value="PROTEIN FAM118B"/>
    <property type="match status" value="1"/>
</dbReference>
<protein>
    <recommendedName>
        <fullName evidence="6">SIR2-like domain-containing protein</fullName>
    </recommendedName>
</protein>
<evidence type="ECO:0000313" key="4">
    <source>
        <dbReference type="EMBL" id="BBY82858.1"/>
    </source>
</evidence>
<accession>A0A7I7UN86</accession>
<name>A0A7I7UN86_MYCPV</name>
<reference evidence="4 5" key="1">
    <citation type="journal article" date="2019" name="Emerg. Microbes Infect.">
        <title>Comprehensive subspecies identification of 175 nontuberculous mycobacteria species based on 7547 genomic profiles.</title>
        <authorList>
            <person name="Matsumoto Y."/>
            <person name="Kinjo T."/>
            <person name="Motooka D."/>
            <person name="Nabeya D."/>
            <person name="Jung N."/>
            <person name="Uechi K."/>
            <person name="Horii T."/>
            <person name="Iida T."/>
            <person name="Fujita J."/>
            <person name="Nakamura S."/>
        </authorList>
    </citation>
    <scope>NUCLEOTIDE SEQUENCE [LARGE SCALE GENOMIC DNA]</scope>
    <source>
        <strain evidence="4 5">JCM 6370</strain>
    </source>
</reference>
<dbReference type="EMBL" id="AP022599">
    <property type="protein sequence ID" value="BBY82858.1"/>
    <property type="molecule type" value="Genomic_DNA"/>
</dbReference>
<proteinExistence type="predicted"/>
<evidence type="ECO:0000256" key="1">
    <source>
        <dbReference type="ARBA" id="ARBA00022553"/>
    </source>
</evidence>
<keyword evidence="5" id="KW-1185">Reference proteome</keyword>
<dbReference type="Proteomes" id="UP000467252">
    <property type="component" value="Chromosome"/>
</dbReference>
<dbReference type="AlphaFoldDB" id="A0A7I7UN86"/>
<dbReference type="InterPro" id="IPR038916">
    <property type="entry name" value="FAM118"/>
</dbReference>